<accession>A0A1B7KX19</accession>
<evidence type="ECO:0000313" key="3">
    <source>
        <dbReference type="EMBL" id="OAT74564.1"/>
    </source>
</evidence>
<organism evidence="3 4">
    <name type="scientific">Parageobacillus thermoglucosidasius</name>
    <name type="common">Geobacillus thermoglucosidasius</name>
    <dbReference type="NCBI Taxonomy" id="1426"/>
    <lineage>
        <taxon>Bacteria</taxon>
        <taxon>Bacillati</taxon>
        <taxon>Bacillota</taxon>
        <taxon>Bacilli</taxon>
        <taxon>Bacillales</taxon>
        <taxon>Anoxybacillaceae</taxon>
        <taxon>Parageobacillus</taxon>
    </lineage>
</organism>
<dbReference type="InterPro" id="IPR054738">
    <property type="entry name" value="Siphovirus-type_tail_C"/>
</dbReference>
<dbReference type="RefSeq" id="WP_064549879.1">
    <property type="nucleotide sequence ID" value="NZ_LXMA01000001.1"/>
</dbReference>
<name>A0A1B7KX19_PARTM</name>
<gene>
    <name evidence="3" type="ORF">A7K69_02315</name>
</gene>
<comment type="caution">
    <text evidence="3">The sequence shown here is derived from an EMBL/GenBank/DDBJ whole genome shotgun (WGS) entry which is preliminary data.</text>
</comment>
<reference evidence="4" key="1">
    <citation type="submission" date="2016-05" db="EMBL/GenBank/DDBJ databases">
        <authorList>
            <person name="Wang W."/>
            <person name="Zhu L."/>
        </authorList>
    </citation>
    <scope>NUCLEOTIDE SEQUENCE [LARGE SCALE GENOMIC DNA]</scope>
    <source>
        <strain evidence="4">W-2</strain>
    </source>
</reference>
<dbReference type="InterPro" id="IPR008841">
    <property type="entry name" value="Siphovirus-type_tail_N"/>
</dbReference>
<proteinExistence type="predicted"/>
<feature type="domain" description="Siphovirus-type tail component C-terminal" evidence="2">
    <location>
        <begin position="179"/>
        <end position="283"/>
    </location>
</feature>
<evidence type="ECO:0000313" key="4">
    <source>
        <dbReference type="Proteomes" id="UP000078290"/>
    </source>
</evidence>
<dbReference type="Gene3D" id="2.60.120.860">
    <property type="match status" value="1"/>
</dbReference>
<dbReference type="Pfam" id="PF22768">
    <property type="entry name" value="SPP1_Dit"/>
    <property type="match status" value="1"/>
</dbReference>
<dbReference type="Gene3D" id="2.40.30.200">
    <property type="match status" value="1"/>
</dbReference>
<dbReference type="OrthoDB" id="2079081at2"/>
<dbReference type="Pfam" id="PF05709">
    <property type="entry name" value="Sipho_tail"/>
    <property type="match status" value="1"/>
</dbReference>
<sequence length="286" mass="31928">MQRIIYTNARGQSVELKSSAPFLLQSVDGLGDVDADIQTQKAPFQDGSTFIESVLQERSISLEIAIIADKSTILKQRQFLASVFNPKLGPGTLRYENGETVREIEAVPDGVPVFPSGRENRGPFFQKAMVNLLCPEPFWLDEFHTSEKMSYILGGLSFPLRLGTSFAQRGFKKILHNQGDVATPVTIEFYGPATNPVVWNRTTGEFIRVSRTLAETDKLVITTDFGKKSVTIENADGSKTNVFNWIDLESTFWQLVPGENLIEYGSDSDATKSRVIVSYRNRYLSV</sequence>
<dbReference type="Proteomes" id="UP000078290">
    <property type="component" value="Unassembled WGS sequence"/>
</dbReference>
<dbReference type="AlphaFoldDB" id="A0A1B7KX19"/>
<evidence type="ECO:0000259" key="2">
    <source>
        <dbReference type="Pfam" id="PF22768"/>
    </source>
</evidence>
<protein>
    <submittedName>
        <fullName evidence="3">Phage tail protein</fullName>
    </submittedName>
</protein>
<evidence type="ECO:0000259" key="1">
    <source>
        <dbReference type="Pfam" id="PF05709"/>
    </source>
</evidence>
<dbReference type="EMBL" id="LXMA01000001">
    <property type="protein sequence ID" value="OAT74564.1"/>
    <property type="molecule type" value="Genomic_DNA"/>
</dbReference>
<feature type="domain" description="Siphovirus-type tail component RIFT-related" evidence="1">
    <location>
        <begin position="10"/>
        <end position="134"/>
    </location>
</feature>